<feature type="chain" id="PRO_5044953267" description="RxLR effector protein" evidence="5">
    <location>
        <begin position="17"/>
        <end position="126"/>
    </location>
</feature>
<organism evidence="6">
    <name type="scientific">Phytophthora nicotianae</name>
    <name type="common">Potato buckeye rot agent</name>
    <name type="synonym">Phytophthora parasitica</name>
    <dbReference type="NCBI Taxonomy" id="4792"/>
    <lineage>
        <taxon>Eukaryota</taxon>
        <taxon>Sar</taxon>
        <taxon>Stramenopiles</taxon>
        <taxon>Oomycota</taxon>
        <taxon>Peronosporomycetes</taxon>
        <taxon>Peronosporales</taxon>
        <taxon>Peronosporaceae</taxon>
        <taxon>Phytophthora</taxon>
    </lineage>
</organism>
<dbReference type="AlphaFoldDB" id="W2M1G2"/>
<accession>W2M1G2</accession>
<reference evidence="6" key="1">
    <citation type="submission" date="2013-11" db="EMBL/GenBank/DDBJ databases">
        <title>The Genome Sequence of Phytophthora parasitica CHvinca01.</title>
        <authorList>
            <consortium name="The Broad Institute Genomics Platform"/>
            <person name="Russ C."/>
            <person name="Tyler B."/>
            <person name="Panabieres F."/>
            <person name="Shan W."/>
            <person name="Tripathy S."/>
            <person name="Grunwald N."/>
            <person name="Machado M."/>
            <person name="Johnson C.S."/>
            <person name="Arredondo F."/>
            <person name="Hong C."/>
            <person name="Coffey M."/>
            <person name="Young S.K."/>
            <person name="Zeng Q."/>
            <person name="Gargeya S."/>
            <person name="Fitzgerald M."/>
            <person name="Abouelleil A."/>
            <person name="Alvarado L."/>
            <person name="Chapman S.B."/>
            <person name="Gainer-Dewar J."/>
            <person name="Goldberg J."/>
            <person name="Griggs A."/>
            <person name="Gujja S."/>
            <person name="Hansen M."/>
            <person name="Howarth C."/>
            <person name="Imamovic A."/>
            <person name="Ireland A."/>
            <person name="Larimer J."/>
            <person name="McCowan C."/>
            <person name="Murphy C."/>
            <person name="Pearson M."/>
            <person name="Poon T.W."/>
            <person name="Priest M."/>
            <person name="Roberts A."/>
            <person name="Saif S."/>
            <person name="Shea T."/>
            <person name="Sykes S."/>
            <person name="Wortman J."/>
            <person name="Nusbaum C."/>
            <person name="Birren B."/>
        </authorList>
    </citation>
    <scope>NUCLEOTIDE SEQUENCE [LARGE SCALE GENOMIC DNA]</scope>
    <source>
        <strain evidence="6">CHvinca01</strain>
    </source>
</reference>
<proteinExistence type="inferred from homology"/>
<keyword evidence="4 5" id="KW-0732">Signal</keyword>
<name>W2M1G2_PHYNI</name>
<comment type="similarity">
    <text evidence="2 5">Belongs to the RxLR effector family.</text>
</comment>
<gene>
    <name evidence="6" type="ORF">L917_00222</name>
</gene>
<evidence type="ECO:0000256" key="5">
    <source>
        <dbReference type="RuleBase" id="RU367124"/>
    </source>
</evidence>
<dbReference type="VEuPathDB" id="FungiDB:PPTG_20686"/>
<evidence type="ECO:0000256" key="3">
    <source>
        <dbReference type="ARBA" id="ARBA00022525"/>
    </source>
</evidence>
<evidence type="ECO:0000313" key="6">
    <source>
        <dbReference type="EMBL" id="ETM03578.1"/>
    </source>
</evidence>
<dbReference type="Proteomes" id="UP000054423">
    <property type="component" value="Unassembled WGS sequence"/>
</dbReference>
<protein>
    <recommendedName>
        <fullName evidence="5">RxLR effector protein</fullName>
    </recommendedName>
</protein>
<dbReference type="Pfam" id="PF16810">
    <property type="entry name" value="RXLR"/>
    <property type="match status" value="1"/>
</dbReference>
<feature type="signal peptide" evidence="5">
    <location>
        <begin position="1"/>
        <end position="16"/>
    </location>
</feature>
<keyword evidence="3 5" id="KW-0964">Secreted</keyword>
<evidence type="ECO:0000256" key="2">
    <source>
        <dbReference type="ARBA" id="ARBA00010400"/>
    </source>
</evidence>
<comment type="domain">
    <text evidence="5">The RxLR-dEER motif acts to carry the protein into the host cell cytoplasm through binding to cell surface phosphatidylinositol-3-phosphate.</text>
</comment>
<dbReference type="EMBL" id="KI677166">
    <property type="protein sequence ID" value="ETM03578.1"/>
    <property type="molecule type" value="Genomic_DNA"/>
</dbReference>
<evidence type="ECO:0000256" key="4">
    <source>
        <dbReference type="ARBA" id="ARBA00022729"/>
    </source>
</evidence>
<sequence length="126" mass="13943">MHLIYIILVAAGAVFAGPICAQDATDLDSTTFSKTSVPEVAYSGGAPQRKMSRFLRGYKAEEDMSEEDEERGIVVFDHFNPIAKRMIQETKELIIRLVRSMKLTPAERDALIALDLTRLAKLSGNA</sequence>
<dbReference type="InterPro" id="IPR031825">
    <property type="entry name" value="RXLR"/>
</dbReference>
<evidence type="ECO:0000256" key="1">
    <source>
        <dbReference type="ARBA" id="ARBA00004613"/>
    </source>
</evidence>
<comment type="function">
    <text evidence="5">Effector that suppresses plant defense responses during pathogen infection.</text>
</comment>
<comment type="subcellular location">
    <subcellularLocation>
        <location evidence="1 5">Secreted</location>
    </subcellularLocation>
</comment>